<proteinExistence type="predicted"/>
<feature type="region of interest" description="Disordered" evidence="1">
    <location>
        <begin position="25"/>
        <end position="77"/>
    </location>
</feature>
<dbReference type="RefSeq" id="WP_307391899.1">
    <property type="nucleotide sequence ID" value="NZ_BAAADK010000045.1"/>
</dbReference>
<keyword evidence="3" id="KW-1185">Reference proteome</keyword>
<dbReference type="EMBL" id="JAUSTY010000004">
    <property type="protein sequence ID" value="MDQ0165172.1"/>
    <property type="molecule type" value="Genomic_DNA"/>
</dbReference>
<comment type="caution">
    <text evidence="2">The sequence shown here is derived from an EMBL/GenBank/DDBJ whole genome shotgun (WGS) entry which is preliminary data.</text>
</comment>
<evidence type="ECO:0008006" key="4">
    <source>
        <dbReference type="Google" id="ProtNLM"/>
    </source>
</evidence>
<dbReference type="Proteomes" id="UP001235840">
    <property type="component" value="Unassembled WGS sequence"/>
</dbReference>
<protein>
    <recommendedName>
        <fullName evidence="4">YqfQ-like protein</fullName>
    </recommendedName>
</protein>
<name>A0ABT9VVZ5_9BACI</name>
<accession>A0ABT9VVZ5</accession>
<evidence type="ECO:0000313" key="2">
    <source>
        <dbReference type="EMBL" id="MDQ0165172.1"/>
    </source>
</evidence>
<feature type="compositionally biased region" description="Low complexity" evidence="1">
    <location>
        <begin position="39"/>
        <end position="68"/>
    </location>
</feature>
<evidence type="ECO:0000313" key="3">
    <source>
        <dbReference type="Proteomes" id="UP001235840"/>
    </source>
</evidence>
<gene>
    <name evidence="2" type="ORF">J2S11_001072</name>
</gene>
<evidence type="ECO:0000256" key="1">
    <source>
        <dbReference type="SAM" id="MobiDB-lite"/>
    </source>
</evidence>
<sequence>MVNKARGKKIGFLMSFPFQSTMNPFQHPFFATPPQGGATVQQQQSTPPSIQQNQPTQQNQATQNSSNPRPQGFSFQGLDSMFQNTKKFMGYVDQAKPLFKNLAPMLQMFTGTQANAAISRAQKSVGERAIYKQKKG</sequence>
<reference evidence="2 3" key="1">
    <citation type="submission" date="2023-07" db="EMBL/GenBank/DDBJ databases">
        <title>Genomic Encyclopedia of Type Strains, Phase IV (KMG-IV): sequencing the most valuable type-strain genomes for metagenomic binning, comparative biology and taxonomic classification.</title>
        <authorList>
            <person name="Goeker M."/>
        </authorList>
    </citation>
    <scope>NUCLEOTIDE SEQUENCE [LARGE SCALE GENOMIC DNA]</scope>
    <source>
        <strain evidence="2 3">DSM 12751</strain>
    </source>
</reference>
<organism evidence="2 3">
    <name type="scientific">Caldalkalibacillus horti</name>
    <dbReference type="NCBI Taxonomy" id="77523"/>
    <lineage>
        <taxon>Bacteria</taxon>
        <taxon>Bacillati</taxon>
        <taxon>Bacillota</taxon>
        <taxon>Bacilli</taxon>
        <taxon>Bacillales</taxon>
        <taxon>Bacillaceae</taxon>
        <taxon>Caldalkalibacillus</taxon>
    </lineage>
</organism>